<dbReference type="EMBL" id="JAELUP010000065">
    <property type="protein sequence ID" value="MBJ6362131.1"/>
    <property type="molecule type" value="Genomic_DNA"/>
</dbReference>
<comment type="caution">
    <text evidence="1">The sequence shown here is derived from an EMBL/GenBank/DDBJ whole genome shotgun (WGS) entry which is preliminary data.</text>
</comment>
<organism evidence="1 2">
    <name type="scientific">Paenibacillus roseus</name>
    <dbReference type="NCBI Taxonomy" id="2798579"/>
    <lineage>
        <taxon>Bacteria</taxon>
        <taxon>Bacillati</taxon>
        <taxon>Bacillota</taxon>
        <taxon>Bacilli</taxon>
        <taxon>Bacillales</taxon>
        <taxon>Paenibacillaceae</taxon>
        <taxon>Paenibacillus</taxon>
    </lineage>
</organism>
<sequence>MTTYRAYIIRFQHPERGAGFAEIVAATEAEAREDFEHRYPGYGIISSHPKPIKP</sequence>
<dbReference type="RefSeq" id="WP_199019669.1">
    <property type="nucleotide sequence ID" value="NZ_JAELUP010000065.1"/>
</dbReference>
<proteinExistence type="predicted"/>
<keyword evidence="2" id="KW-1185">Reference proteome</keyword>
<accession>A0A934IZK5</accession>
<protein>
    <submittedName>
        <fullName evidence="1">Uncharacterized protein</fullName>
    </submittedName>
</protein>
<evidence type="ECO:0000313" key="2">
    <source>
        <dbReference type="Proteomes" id="UP000640274"/>
    </source>
</evidence>
<gene>
    <name evidence="1" type="ORF">JFN88_12720</name>
</gene>
<evidence type="ECO:0000313" key="1">
    <source>
        <dbReference type="EMBL" id="MBJ6362131.1"/>
    </source>
</evidence>
<reference evidence="1" key="1">
    <citation type="submission" date="2020-12" db="EMBL/GenBank/DDBJ databases">
        <authorList>
            <person name="Huq M.A."/>
        </authorList>
    </citation>
    <scope>NUCLEOTIDE SEQUENCE</scope>
    <source>
        <strain evidence="1">MAHUQ-46</strain>
    </source>
</reference>
<name>A0A934IZK5_9BACL</name>
<dbReference type="Proteomes" id="UP000640274">
    <property type="component" value="Unassembled WGS sequence"/>
</dbReference>
<dbReference type="AlphaFoldDB" id="A0A934IZK5"/>